<dbReference type="OrthoDB" id="7864349at2"/>
<proteinExistence type="predicted"/>
<evidence type="ECO:0000313" key="3">
    <source>
        <dbReference type="Proteomes" id="UP000243859"/>
    </source>
</evidence>
<dbReference type="RefSeq" id="WP_107891390.1">
    <property type="nucleotide sequence ID" value="NZ_NHSI01000059.1"/>
</dbReference>
<name>A0A2T5BU89_9RHOB</name>
<sequence length="99" mass="10589">MTNPVRFLALAAVAALAGCDSPGPFFAPAPATRVTVDGSEFSVRRRNEKAQAIRLNRERRDGVMRRAHEAIEIATGCIVVPGTLRGDPALVRATVYCAP</sequence>
<dbReference type="PROSITE" id="PS51257">
    <property type="entry name" value="PROKAR_LIPOPROTEIN"/>
    <property type="match status" value="1"/>
</dbReference>
<reference evidence="2 3" key="1">
    <citation type="submission" date="2018-04" db="EMBL/GenBank/DDBJ databases">
        <title>Genomic Encyclopedia of Archaeal and Bacterial Type Strains, Phase II (KMG-II): from individual species to whole genera.</title>
        <authorList>
            <person name="Goeker M."/>
        </authorList>
    </citation>
    <scope>NUCLEOTIDE SEQUENCE [LARGE SCALE GENOMIC DNA]</scope>
    <source>
        <strain evidence="2 3">DSM 18064</strain>
    </source>
</reference>
<dbReference type="AlphaFoldDB" id="A0A2T5BU89"/>
<evidence type="ECO:0000313" key="2">
    <source>
        <dbReference type="EMBL" id="PTN03035.1"/>
    </source>
</evidence>
<evidence type="ECO:0000256" key="1">
    <source>
        <dbReference type="SAM" id="SignalP"/>
    </source>
</evidence>
<keyword evidence="1" id="KW-0732">Signal</keyword>
<feature type="signal peptide" evidence="1">
    <location>
        <begin position="1"/>
        <end position="17"/>
    </location>
</feature>
<comment type="caution">
    <text evidence="2">The sequence shown here is derived from an EMBL/GenBank/DDBJ whole genome shotgun (WGS) entry which is preliminary data.</text>
</comment>
<protein>
    <submittedName>
        <fullName evidence="2">Uncharacterized protein</fullName>
    </submittedName>
</protein>
<accession>A0A2T5BU89</accession>
<feature type="chain" id="PRO_5015517936" evidence="1">
    <location>
        <begin position="18"/>
        <end position="99"/>
    </location>
</feature>
<dbReference type="Proteomes" id="UP000243859">
    <property type="component" value="Unassembled WGS sequence"/>
</dbReference>
<dbReference type="EMBL" id="QAAA01000004">
    <property type="protein sequence ID" value="PTN03035.1"/>
    <property type="molecule type" value="Genomic_DNA"/>
</dbReference>
<gene>
    <name evidence="2" type="ORF">C8N32_104146</name>
</gene>
<keyword evidence="3" id="KW-1185">Reference proteome</keyword>
<organism evidence="2 3">
    <name type="scientific">Rhodovulum imhoffii</name>
    <dbReference type="NCBI Taxonomy" id="365340"/>
    <lineage>
        <taxon>Bacteria</taxon>
        <taxon>Pseudomonadati</taxon>
        <taxon>Pseudomonadota</taxon>
        <taxon>Alphaproteobacteria</taxon>
        <taxon>Rhodobacterales</taxon>
        <taxon>Paracoccaceae</taxon>
        <taxon>Rhodovulum</taxon>
    </lineage>
</organism>